<gene>
    <name evidence="3" type="ORF">UFOPK2786_01098</name>
</gene>
<organism evidence="3">
    <name type="scientific">freshwater metagenome</name>
    <dbReference type="NCBI Taxonomy" id="449393"/>
    <lineage>
        <taxon>unclassified sequences</taxon>
        <taxon>metagenomes</taxon>
        <taxon>ecological metagenomes</taxon>
    </lineage>
</organism>
<dbReference type="GO" id="GO:0003676">
    <property type="term" value="F:nucleic acid binding"/>
    <property type="evidence" value="ECO:0007669"/>
    <property type="project" value="InterPro"/>
</dbReference>
<proteinExistence type="predicted"/>
<dbReference type="PANTHER" id="PTHR32294">
    <property type="entry name" value="DNA POLYMERASE III SUBUNIT ALPHA"/>
    <property type="match status" value="1"/>
</dbReference>
<dbReference type="PANTHER" id="PTHR32294:SF0">
    <property type="entry name" value="DNA POLYMERASE III SUBUNIT ALPHA"/>
    <property type="match status" value="1"/>
</dbReference>
<reference evidence="3" key="1">
    <citation type="submission" date="2020-05" db="EMBL/GenBank/DDBJ databases">
        <authorList>
            <person name="Chiriac C."/>
            <person name="Salcher M."/>
            <person name="Ghai R."/>
            <person name="Kavagutti S V."/>
        </authorList>
    </citation>
    <scope>NUCLEOTIDE SEQUENCE</scope>
</reference>
<evidence type="ECO:0000259" key="2">
    <source>
        <dbReference type="Pfam" id="PF14579"/>
    </source>
</evidence>
<dbReference type="GO" id="GO:0008408">
    <property type="term" value="F:3'-5' exonuclease activity"/>
    <property type="evidence" value="ECO:0007669"/>
    <property type="project" value="InterPro"/>
</dbReference>
<dbReference type="InterPro" id="IPR004805">
    <property type="entry name" value="DnaE2/DnaE/PolC"/>
</dbReference>
<dbReference type="CDD" id="cd04485">
    <property type="entry name" value="DnaE_OBF"/>
    <property type="match status" value="1"/>
</dbReference>
<sequence length="415" mass="45333">MDWLWQTNLNAANYSFNKSHAACYGLVSYRTAWLKANYPAEYMAALLTSVKDDKDKSAIYLNESRRMGIKVLPPDVNDSDFDFTPRGTDVRFGLSAIRNVGANVVDSIIAARRRVGRFQDFQDFIAKVDASVCNKRVVESLIKAGAFDSLGHTRKGLVQVHEHVVDTAVEIKRSEAIGQFDLFGGLSGGEESGLLPPLEVSLGEWEKSVLLAHERDMLGLYVSDHPLHGAEHILAQLTERTIASLFVDEKIDGTIATIGGLITTVQRKTTKQGSAWAIITLEDLEGSVEVMVFPQMYTQVSTSLVEDSVVIVRTRVDRGDDEALRVIAMEVTVPDLTEAASGPVRLSLQSSRCIPPLVERLAQVLAGYPGTTEVHLHLTGGAQTTVLRLDDKLRVTPSPSLYGDLKALLGPACLS</sequence>
<dbReference type="GO" id="GO:0006260">
    <property type="term" value="P:DNA replication"/>
    <property type="evidence" value="ECO:0007669"/>
    <property type="project" value="InterPro"/>
</dbReference>
<feature type="domain" description="OB" evidence="1">
    <location>
        <begin position="257"/>
        <end position="333"/>
    </location>
</feature>
<dbReference type="InterPro" id="IPR029460">
    <property type="entry name" value="DNAPol_HHH"/>
</dbReference>
<name>A0A6J6TKE8_9ZZZZ</name>
<dbReference type="AlphaFoldDB" id="A0A6J6TKE8"/>
<dbReference type="EMBL" id="CAEZYW010000170">
    <property type="protein sequence ID" value="CAB4747223.1"/>
    <property type="molecule type" value="Genomic_DNA"/>
</dbReference>
<evidence type="ECO:0000259" key="1">
    <source>
        <dbReference type="Pfam" id="PF01336"/>
    </source>
</evidence>
<accession>A0A6J6TKE8</accession>
<feature type="domain" description="DNA polymerase helix-hairpin-helix motif" evidence="2">
    <location>
        <begin position="68"/>
        <end position="156"/>
    </location>
</feature>
<protein>
    <submittedName>
        <fullName evidence="3">Unannotated protein</fullName>
    </submittedName>
</protein>
<evidence type="ECO:0000313" key="3">
    <source>
        <dbReference type="EMBL" id="CAB4747223.1"/>
    </source>
</evidence>
<dbReference type="Gene3D" id="1.10.150.870">
    <property type="match status" value="1"/>
</dbReference>
<dbReference type="Pfam" id="PF01336">
    <property type="entry name" value="tRNA_anti-codon"/>
    <property type="match status" value="1"/>
</dbReference>
<dbReference type="InterPro" id="IPR004365">
    <property type="entry name" value="NA-bd_OB_tRNA"/>
</dbReference>
<dbReference type="Pfam" id="PF14579">
    <property type="entry name" value="HHH_6"/>
    <property type="match status" value="1"/>
</dbReference>